<dbReference type="EMBL" id="JBHTBN010000002">
    <property type="protein sequence ID" value="MFC7357357.1"/>
    <property type="molecule type" value="Genomic_DNA"/>
</dbReference>
<protein>
    <submittedName>
        <fullName evidence="2">Aldo/keto reductase</fullName>
    </submittedName>
</protein>
<dbReference type="RefSeq" id="WP_380217199.1">
    <property type="nucleotide sequence ID" value="NZ_JBHTBN010000002.1"/>
</dbReference>
<dbReference type="PROSITE" id="PS00062">
    <property type="entry name" value="ALDOKETO_REDUCTASE_2"/>
    <property type="match status" value="1"/>
</dbReference>
<dbReference type="InterPro" id="IPR044496">
    <property type="entry name" value="AKR3G"/>
</dbReference>
<reference evidence="3" key="1">
    <citation type="journal article" date="2019" name="Int. J. Syst. Evol. Microbiol.">
        <title>The Global Catalogue of Microorganisms (GCM) 10K type strain sequencing project: providing services to taxonomists for standard genome sequencing and annotation.</title>
        <authorList>
            <consortium name="The Broad Institute Genomics Platform"/>
            <consortium name="The Broad Institute Genome Sequencing Center for Infectious Disease"/>
            <person name="Wu L."/>
            <person name="Ma J."/>
        </authorList>
    </citation>
    <scope>NUCLEOTIDE SEQUENCE [LARGE SCALE GENOMIC DNA]</scope>
    <source>
        <strain evidence="3">CGMCC 1.16306</strain>
    </source>
</reference>
<comment type="caution">
    <text evidence="2">The sequence shown here is derived from an EMBL/GenBank/DDBJ whole genome shotgun (WGS) entry which is preliminary data.</text>
</comment>
<accession>A0ABW2MTE7</accession>
<dbReference type="Proteomes" id="UP001596415">
    <property type="component" value="Unassembled WGS sequence"/>
</dbReference>
<dbReference type="InterPro" id="IPR018170">
    <property type="entry name" value="Aldo/ket_reductase_CS"/>
</dbReference>
<evidence type="ECO:0000313" key="2">
    <source>
        <dbReference type="EMBL" id="MFC7357357.1"/>
    </source>
</evidence>
<dbReference type="InterPro" id="IPR020471">
    <property type="entry name" value="AKR"/>
</dbReference>
<gene>
    <name evidence="2" type="ORF">ACFQO1_06640</name>
</gene>
<dbReference type="PRINTS" id="PR00069">
    <property type="entry name" value="ALDKETRDTASE"/>
</dbReference>
<keyword evidence="3" id="KW-1185">Reference proteome</keyword>
<evidence type="ECO:0000313" key="3">
    <source>
        <dbReference type="Proteomes" id="UP001596415"/>
    </source>
</evidence>
<dbReference type="PANTHER" id="PTHR11732">
    <property type="entry name" value="ALDO/KETO REDUCTASE"/>
    <property type="match status" value="1"/>
</dbReference>
<dbReference type="SUPFAM" id="SSF51430">
    <property type="entry name" value="NAD(P)-linked oxidoreductase"/>
    <property type="match status" value="1"/>
</dbReference>
<dbReference type="CDD" id="cd19123">
    <property type="entry name" value="AKR_AKR3G1"/>
    <property type="match status" value="1"/>
</dbReference>
<dbReference type="PIRSF" id="PIRSF000097">
    <property type="entry name" value="AKR"/>
    <property type="match status" value="1"/>
</dbReference>
<dbReference type="InterPro" id="IPR036812">
    <property type="entry name" value="NAD(P)_OxRdtase_dom_sf"/>
</dbReference>
<sequence length="339" mass="38583">MKTLKFDNNDTMHAIGLGTWKAKGNEVKNAVKSALKSGVRHIDTAAVYGNEEEIGDALAEVFAEGNIKREEVFVTSKLWNNAHRESHVIPALQDSLKKLKLEYLDLYLIHWPVAFRPEVDYPTNASDYLSLEEVPIIETWKEMEKAKEQRLTRHIGVSNFSKEKLKDLVSKAKHKPEMNQVELHPLLQQNELLEYCNSQGIKMTAYSPLGSGDRSDDMKGKDEPNLLELDEIKNIARKHNASVGQVLINWHAKRGTAVIPKSTSEEHIEENFKAANVDLDDDDMKEIAKLDRHYRFITGKFFEEPSKGYNDIYDEKNAIVDPVFKVVNKGIDKLGNILN</sequence>
<feature type="domain" description="NADP-dependent oxidoreductase" evidence="1">
    <location>
        <begin position="15"/>
        <end position="291"/>
    </location>
</feature>
<dbReference type="Gene3D" id="3.20.20.100">
    <property type="entry name" value="NADP-dependent oxidoreductase domain"/>
    <property type="match status" value="1"/>
</dbReference>
<proteinExistence type="predicted"/>
<evidence type="ECO:0000259" key="1">
    <source>
        <dbReference type="Pfam" id="PF00248"/>
    </source>
</evidence>
<name>A0ABW2MTE7_9FLAO</name>
<organism evidence="2 3">
    <name type="scientific">Jejudonia soesokkakensis</name>
    <dbReference type="NCBI Taxonomy" id="1323432"/>
    <lineage>
        <taxon>Bacteria</taxon>
        <taxon>Pseudomonadati</taxon>
        <taxon>Bacteroidota</taxon>
        <taxon>Flavobacteriia</taxon>
        <taxon>Flavobacteriales</taxon>
        <taxon>Flavobacteriaceae</taxon>
        <taxon>Jejudonia</taxon>
    </lineage>
</organism>
<dbReference type="InterPro" id="IPR023210">
    <property type="entry name" value="NADP_OxRdtase_dom"/>
</dbReference>
<dbReference type="Pfam" id="PF00248">
    <property type="entry name" value="Aldo_ket_red"/>
    <property type="match status" value="1"/>
</dbReference>